<dbReference type="InterPro" id="IPR014044">
    <property type="entry name" value="CAP_dom"/>
</dbReference>
<evidence type="ECO:0000313" key="3">
    <source>
        <dbReference type="EMBL" id="CAJ0595497.1"/>
    </source>
</evidence>
<name>A0AA36GNW2_CYLNA</name>
<evidence type="ECO:0000259" key="2">
    <source>
        <dbReference type="Pfam" id="PF00188"/>
    </source>
</evidence>
<feature type="region of interest" description="Disordered" evidence="1">
    <location>
        <begin position="1"/>
        <end position="51"/>
    </location>
</feature>
<dbReference type="Proteomes" id="UP001176961">
    <property type="component" value="Unassembled WGS sequence"/>
</dbReference>
<dbReference type="CDD" id="cd05380">
    <property type="entry name" value="CAP_euk"/>
    <property type="match status" value="1"/>
</dbReference>
<accession>A0AA36GNW2</accession>
<protein>
    <recommendedName>
        <fullName evidence="2">SCP domain-containing protein</fullName>
    </recommendedName>
</protein>
<evidence type="ECO:0000313" key="4">
    <source>
        <dbReference type="Proteomes" id="UP001176961"/>
    </source>
</evidence>
<organism evidence="3 4">
    <name type="scientific">Cylicocyclus nassatus</name>
    <name type="common">Nematode worm</name>
    <dbReference type="NCBI Taxonomy" id="53992"/>
    <lineage>
        <taxon>Eukaryota</taxon>
        <taxon>Metazoa</taxon>
        <taxon>Ecdysozoa</taxon>
        <taxon>Nematoda</taxon>
        <taxon>Chromadorea</taxon>
        <taxon>Rhabditida</taxon>
        <taxon>Rhabditina</taxon>
        <taxon>Rhabditomorpha</taxon>
        <taxon>Strongyloidea</taxon>
        <taxon>Strongylidae</taxon>
        <taxon>Cylicocyclus</taxon>
    </lineage>
</organism>
<comment type="caution">
    <text evidence="3">The sequence shown here is derived from an EMBL/GenBank/DDBJ whole genome shotgun (WGS) entry which is preliminary data.</text>
</comment>
<feature type="compositionally biased region" description="Low complexity" evidence="1">
    <location>
        <begin position="26"/>
        <end position="50"/>
    </location>
</feature>
<proteinExistence type="predicted"/>
<dbReference type="EMBL" id="CATQJL010000112">
    <property type="protein sequence ID" value="CAJ0595497.1"/>
    <property type="molecule type" value="Genomic_DNA"/>
</dbReference>
<dbReference type="Gene3D" id="3.40.33.10">
    <property type="entry name" value="CAP"/>
    <property type="match status" value="1"/>
</dbReference>
<dbReference type="Pfam" id="PF00188">
    <property type="entry name" value="CAP"/>
    <property type="match status" value="1"/>
</dbReference>
<dbReference type="AlphaFoldDB" id="A0AA36GNW2"/>
<gene>
    <name evidence="3" type="ORF">CYNAS_LOCUS7480</name>
</gene>
<evidence type="ECO:0000256" key="1">
    <source>
        <dbReference type="SAM" id="MobiDB-lite"/>
    </source>
</evidence>
<dbReference type="SUPFAM" id="SSF55797">
    <property type="entry name" value="PR-1-like"/>
    <property type="match status" value="1"/>
</dbReference>
<dbReference type="InterPro" id="IPR035940">
    <property type="entry name" value="CAP_sf"/>
</dbReference>
<sequence>MGDKPKPPAHKSHKPETIGSGGRVRTTLPPLKLGKTRTPPPTTTSKPELPTCKKERICDSKRNSEEFRELVVALHKELRRELEVDTWHFSDEGLKELDLKYNCTLEKSAYQRIHDCKKALYSSKTHNSAVVRRHLGQEKVLAFLKAFSYWRNSREKRTNEDFKPHTEYDKLSWDSLSAIGCAVKQCKKRGERFTLVDCKYDYKTYANVLVPG</sequence>
<feature type="domain" description="SCP" evidence="2">
    <location>
        <begin position="74"/>
        <end position="194"/>
    </location>
</feature>
<keyword evidence="4" id="KW-1185">Reference proteome</keyword>
<reference evidence="3" key="1">
    <citation type="submission" date="2023-07" db="EMBL/GenBank/DDBJ databases">
        <authorList>
            <consortium name="CYATHOMIX"/>
        </authorList>
    </citation>
    <scope>NUCLEOTIDE SEQUENCE</scope>
    <source>
        <strain evidence="3">N/A</strain>
    </source>
</reference>